<reference evidence="2" key="1">
    <citation type="journal article" date="2010" name="Science">
        <title>Signatures of adaptation to obligate biotrophy in the Hyaloperonospora arabidopsidis genome.</title>
        <authorList>
            <person name="Baxter L."/>
            <person name="Tripathy S."/>
            <person name="Ishaque N."/>
            <person name="Boot N."/>
            <person name="Cabral A."/>
            <person name="Kemen E."/>
            <person name="Thines M."/>
            <person name="Ah-Fong A."/>
            <person name="Anderson R."/>
            <person name="Badejoko W."/>
            <person name="Bittner-Eddy P."/>
            <person name="Boore J.L."/>
            <person name="Chibucos M.C."/>
            <person name="Coates M."/>
            <person name="Dehal P."/>
            <person name="Delehaunty K."/>
            <person name="Dong S."/>
            <person name="Downton P."/>
            <person name="Dumas B."/>
            <person name="Fabro G."/>
            <person name="Fronick C."/>
            <person name="Fuerstenberg S.I."/>
            <person name="Fulton L."/>
            <person name="Gaulin E."/>
            <person name="Govers F."/>
            <person name="Hughes L."/>
            <person name="Humphray S."/>
            <person name="Jiang R.H."/>
            <person name="Judelson H."/>
            <person name="Kamoun S."/>
            <person name="Kyung K."/>
            <person name="Meijer H."/>
            <person name="Minx P."/>
            <person name="Morris P."/>
            <person name="Nelson J."/>
            <person name="Phuntumart V."/>
            <person name="Qutob D."/>
            <person name="Rehmany A."/>
            <person name="Rougon-Cardoso A."/>
            <person name="Ryden P."/>
            <person name="Torto-Alalibo T."/>
            <person name="Studholme D."/>
            <person name="Wang Y."/>
            <person name="Win J."/>
            <person name="Wood J."/>
            <person name="Clifton S.W."/>
            <person name="Rogers J."/>
            <person name="Van den Ackerveken G."/>
            <person name="Jones J.D."/>
            <person name="McDowell J.M."/>
            <person name="Beynon J."/>
            <person name="Tyler B.M."/>
        </authorList>
    </citation>
    <scope>NUCLEOTIDE SEQUENCE [LARGE SCALE GENOMIC DNA]</scope>
    <source>
        <strain evidence="2">Emoy2</strain>
    </source>
</reference>
<keyword evidence="2" id="KW-1185">Reference proteome</keyword>
<dbReference type="VEuPathDB" id="FungiDB:HpaG812256"/>
<reference evidence="1" key="2">
    <citation type="submission" date="2015-06" db="UniProtKB">
        <authorList>
            <consortium name="EnsemblProtists"/>
        </authorList>
    </citation>
    <scope>IDENTIFICATION</scope>
    <source>
        <strain evidence="1">Emoy2</strain>
    </source>
</reference>
<dbReference type="EMBL" id="JH598071">
    <property type="status" value="NOT_ANNOTATED_CDS"/>
    <property type="molecule type" value="Genomic_DNA"/>
</dbReference>
<evidence type="ECO:0000313" key="2">
    <source>
        <dbReference type="Proteomes" id="UP000011713"/>
    </source>
</evidence>
<organism evidence="1 2">
    <name type="scientific">Hyaloperonospora arabidopsidis (strain Emoy2)</name>
    <name type="common">Downy mildew agent</name>
    <name type="synonym">Peronospora arabidopsidis</name>
    <dbReference type="NCBI Taxonomy" id="559515"/>
    <lineage>
        <taxon>Eukaryota</taxon>
        <taxon>Sar</taxon>
        <taxon>Stramenopiles</taxon>
        <taxon>Oomycota</taxon>
        <taxon>Peronosporomycetes</taxon>
        <taxon>Peronosporales</taxon>
        <taxon>Peronosporaceae</taxon>
        <taxon>Hyaloperonospora</taxon>
    </lineage>
</organism>
<name>M4C076_HYAAE</name>
<dbReference type="EnsemblProtists" id="HpaT812256">
    <property type="protein sequence ID" value="HpaP812256"/>
    <property type="gene ID" value="HpaG812256"/>
</dbReference>
<sequence>MEACMKRLARVFQNKMTNYLSQNADISYASIRDSGYNSDTRTKSQYEIGKRIPLYSSYTLPNLCTWWLAQHPCRQGTLLSLQASEAFMGEKMIVLVSGGATYSECQVEAQDVAKNNVSVGPRIVVGPPTTFITTCQIICDQFYDNAYNARNTYVPVRVGPPSYLIDQNNGLLFDGLDQK</sequence>
<dbReference type="Proteomes" id="UP000011713">
    <property type="component" value="Unassembled WGS sequence"/>
</dbReference>
<evidence type="ECO:0000313" key="1">
    <source>
        <dbReference type="EnsemblProtists" id="HpaP812256"/>
    </source>
</evidence>
<dbReference type="AlphaFoldDB" id="M4C076"/>
<protein>
    <submittedName>
        <fullName evidence="1">Uncharacterized protein</fullName>
    </submittedName>
</protein>
<accession>M4C076</accession>
<dbReference type="InParanoid" id="M4C076"/>
<dbReference type="HOGENOM" id="CLU_1506206_0_0_1"/>
<proteinExistence type="predicted"/>